<feature type="region of interest" description="Disordered" evidence="1">
    <location>
        <begin position="25"/>
        <end position="422"/>
    </location>
</feature>
<feature type="compositionally biased region" description="Basic and acidic residues" evidence="1">
    <location>
        <begin position="282"/>
        <end position="291"/>
    </location>
</feature>
<feature type="region of interest" description="Disordered" evidence="1">
    <location>
        <begin position="451"/>
        <end position="478"/>
    </location>
</feature>
<feature type="region of interest" description="Disordered" evidence="1">
    <location>
        <begin position="998"/>
        <end position="1032"/>
    </location>
</feature>
<dbReference type="EMBL" id="KQ086087">
    <property type="protein sequence ID" value="KLO08563.1"/>
    <property type="molecule type" value="Genomic_DNA"/>
</dbReference>
<feature type="compositionally biased region" description="Low complexity" evidence="1">
    <location>
        <begin position="147"/>
        <end position="184"/>
    </location>
</feature>
<dbReference type="OrthoDB" id="3358078at2759"/>
<dbReference type="Proteomes" id="UP000053477">
    <property type="component" value="Unassembled WGS sequence"/>
</dbReference>
<gene>
    <name evidence="2" type="ORF">SCHPADRAFT_893803</name>
</gene>
<protein>
    <submittedName>
        <fullName evidence="2">Uncharacterized protein</fullName>
    </submittedName>
</protein>
<keyword evidence="3" id="KW-1185">Reference proteome</keyword>
<dbReference type="STRING" id="27342.A0A0H2RG99"/>
<accession>A0A0H2RG99</accession>
<name>A0A0H2RG99_9AGAM</name>
<dbReference type="AlphaFoldDB" id="A0A0H2RG99"/>
<sequence>MTSRPALATKQRPLSAIFLGSAATSINLPDLPDPPVLSPTSSSGLPSPPATDSNSSGSNGGDSTSGGSLRGSAPKSISSMRHDDETYSDAKGKKNAFSSDEDDTNDEDHTAKFSNGKKQGAAEEISSDKQRIEALKQHHQTMFARVSSLTSRSRLSTPSPSSTTRRSRSPALSLSSNSASSSKLSHSETKAERTESPSRRSGSETEREHFAADISSSDELHSATSSVSSFSARSKSMRLRRASDAMSPEHSYDRPNSSEKSIVLGDSSTVGRRGVKPAPLRPESRTGRDLEEAALAAVAKTRRESSARRRQPLPLEFRDTANSAARPRSSLDGRASLEPPATPRRMADRRSPTGFVHWRSPSSSQAATVTDSPRSPQLNGGRFASRRAQTRWSSQELPVRAAEGEGHSQSRRAGSGDSLLAASNNRGIERSFRAAGLTWKREETSDDVFGVDNARPRRISGGLNGHAESSRPGTRLSNRTSATAALVLDRTPDRIDDLAAQRHTGSVGPRPLTSMASFRDPPRTDPPRLRAPRSSLLLDRDRLALDAVRDRPSSQSRVLLQSRADDRATGSSLAVARLGTPESRGDSSGSGSSSEHNRLMLDSLKMFESYLTRLPPVGGTEVPELFRTAQSIVEATNKLNSLLRTCNGNASAEAIHYEIEKDEPVDPVAIWQTVSGDFRETVRVSDELVRTTTSFLLGVGKLLRDSTMDRSHNRTASLDETISRRHTPDYVPANGRSGTSEGKGSSDGRSSLDKRRWESSTGEPSSNVTRSYASIRSSQPSSSSSHSQTSGRPRVELDIASPIDERQELAMKLSRANLKESNGTQRLQSFAPRIADTPGHLDASADQTFQSIDSPLANLGGVRRSKTLAGPPALPNITTNSDLTRRFTTSARFTPRLGKQPSTSSATVRSHSISLTSSNPTTAVTTTAVQASPERPSQSGSRLTDAARTTISRSTGTFLAGLQQRVGEERHRTLSATSALEGDVFQARSALDLDRDVRQPSEGRPRVSLDSATTRADRRERRGTVTGFFSRS</sequence>
<feature type="compositionally biased region" description="Basic and acidic residues" evidence="1">
    <location>
        <begin position="998"/>
        <end position="1007"/>
    </location>
</feature>
<reference evidence="2 3" key="1">
    <citation type="submission" date="2015-04" db="EMBL/GenBank/DDBJ databases">
        <title>Complete genome sequence of Schizopora paradoxa KUC8140, a cosmopolitan wood degrader in East Asia.</title>
        <authorList>
            <consortium name="DOE Joint Genome Institute"/>
            <person name="Min B."/>
            <person name="Park H."/>
            <person name="Jang Y."/>
            <person name="Kim J.-J."/>
            <person name="Kim K.H."/>
            <person name="Pangilinan J."/>
            <person name="Lipzen A."/>
            <person name="Riley R."/>
            <person name="Grigoriev I.V."/>
            <person name="Spatafora J.W."/>
            <person name="Choi I.-G."/>
        </authorList>
    </citation>
    <scope>NUCLEOTIDE SEQUENCE [LARGE SCALE GENOMIC DNA]</scope>
    <source>
        <strain evidence="2 3">KUC8140</strain>
    </source>
</reference>
<feature type="region of interest" description="Disordered" evidence="1">
    <location>
        <begin position="500"/>
        <end position="535"/>
    </location>
</feature>
<evidence type="ECO:0000313" key="2">
    <source>
        <dbReference type="EMBL" id="KLO08563.1"/>
    </source>
</evidence>
<feature type="compositionally biased region" description="Basic and acidic residues" evidence="1">
    <location>
        <begin position="126"/>
        <end position="136"/>
    </location>
</feature>
<feature type="region of interest" description="Disordered" evidence="1">
    <location>
        <begin position="547"/>
        <end position="596"/>
    </location>
</feature>
<feature type="compositionally biased region" description="Low complexity" evidence="1">
    <location>
        <begin position="38"/>
        <end position="57"/>
    </location>
</feature>
<proteinExistence type="predicted"/>
<feature type="region of interest" description="Disordered" evidence="1">
    <location>
        <begin position="892"/>
        <end position="923"/>
    </location>
</feature>
<feature type="compositionally biased region" description="Basic and acidic residues" evidence="1">
    <location>
        <begin position="80"/>
        <end position="92"/>
    </location>
</feature>
<evidence type="ECO:0000313" key="3">
    <source>
        <dbReference type="Proteomes" id="UP000053477"/>
    </source>
</evidence>
<organism evidence="2 3">
    <name type="scientific">Schizopora paradoxa</name>
    <dbReference type="NCBI Taxonomy" id="27342"/>
    <lineage>
        <taxon>Eukaryota</taxon>
        <taxon>Fungi</taxon>
        <taxon>Dikarya</taxon>
        <taxon>Basidiomycota</taxon>
        <taxon>Agaricomycotina</taxon>
        <taxon>Agaricomycetes</taxon>
        <taxon>Hymenochaetales</taxon>
        <taxon>Schizoporaceae</taxon>
        <taxon>Schizopora</taxon>
    </lineage>
</organism>
<feature type="compositionally biased region" description="Basic and acidic residues" evidence="1">
    <location>
        <begin position="185"/>
        <end position="211"/>
    </location>
</feature>
<dbReference type="InParanoid" id="A0A0H2RG99"/>
<feature type="compositionally biased region" description="Polar residues" evidence="1">
    <location>
        <begin position="360"/>
        <end position="378"/>
    </location>
</feature>
<feature type="compositionally biased region" description="Polar residues" evidence="1">
    <location>
        <begin position="759"/>
        <end position="770"/>
    </location>
</feature>
<feature type="compositionally biased region" description="Low complexity" evidence="1">
    <location>
        <begin position="771"/>
        <end position="790"/>
    </location>
</feature>
<feature type="region of interest" description="Disordered" evidence="1">
    <location>
        <begin position="708"/>
        <end position="800"/>
    </location>
</feature>
<feature type="compositionally biased region" description="Basic and acidic residues" evidence="1">
    <location>
        <begin position="744"/>
        <end position="758"/>
    </location>
</feature>
<feature type="compositionally biased region" description="Low complexity" evidence="1">
    <location>
        <begin position="222"/>
        <end position="234"/>
    </location>
</feature>
<evidence type="ECO:0000256" key="1">
    <source>
        <dbReference type="SAM" id="MobiDB-lite"/>
    </source>
</evidence>
<feature type="compositionally biased region" description="Polar residues" evidence="1">
    <location>
        <begin position="900"/>
        <end position="920"/>
    </location>
</feature>
<feature type="compositionally biased region" description="Polar residues" evidence="1">
    <location>
        <begin position="258"/>
        <end position="270"/>
    </location>
</feature>